<dbReference type="PANTHER" id="PTHR11474">
    <property type="entry name" value="TYROSINASE FAMILY MEMBER"/>
    <property type="match status" value="1"/>
</dbReference>
<feature type="compositionally biased region" description="Polar residues" evidence="1">
    <location>
        <begin position="46"/>
        <end position="60"/>
    </location>
</feature>
<dbReference type="InterPro" id="IPR050316">
    <property type="entry name" value="Tyrosinase/Hemocyanin"/>
</dbReference>
<feature type="region of interest" description="Disordered" evidence="1">
    <location>
        <begin position="42"/>
        <end position="67"/>
    </location>
</feature>
<evidence type="ECO:0000256" key="1">
    <source>
        <dbReference type="SAM" id="MobiDB-lite"/>
    </source>
</evidence>
<comment type="caution">
    <text evidence="2">The sequence shown here is derived from an EMBL/GenBank/DDBJ whole genome shotgun (WGS) entry which is preliminary data.</text>
</comment>
<accession>A0AAD3XI44</accession>
<sequence>MASFYPPITSTTATTVAASNPIFPRTSQLSIFRKQNPHFTPKISCKASTKNDNQNPQPSNAEKEEFSSWNKLDRRNVLIGLGGLCGGATSTGNSAAFAAPLAAPEVTKCGKADLPAAAKGLNCCPPATTKVVEFRALPPSNGTPRVRPAAHLANREYIEKNKKALSLMKGLPDSDPRSFTQQANVHCAYCDGAYHQVGFPDLNLQVHNS</sequence>
<dbReference type="PANTHER" id="PTHR11474:SF76">
    <property type="entry name" value="SHKT DOMAIN-CONTAINING PROTEIN"/>
    <property type="match status" value="1"/>
</dbReference>
<dbReference type="InterPro" id="IPR008922">
    <property type="entry name" value="Di-copper_centre_dom_sf"/>
</dbReference>
<dbReference type="EMBL" id="BSYO01000005">
    <property type="protein sequence ID" value="GMH05427.1"/>
    <property type="molecule type" value="Genomic_DNA"/>
</dbReference>
<reference evidence="2" key="1">
    <citation type="submission" date="2023-05" db="EMBL/GenBank/DDBJ databases">
        <title>Nepenthes gracilis genome sequencing.</title>
        <authorList>
            <person name="Fukushima K."/>
        </authorList>
    </citation>
    <scope>NUCLEOTIDE SEQUENCE</scope>
    <source>
        <strain evidence="2">SING2019-196</strain>
    </source>
</reference>
<protein>
    <submittedName>
        <fullName evidence="2">Uncharacterized protein</fullName>
    </submittedName>
</protein>
<organism evidence="2 3">
    <name type="scientific">Nepenthes gracilis</name>
    <name type="common">Slender pitcher plant</name>
    <dbReference type="NCBI Taxonomy" id="150966"/>
    <lineage>
        <taxon>Eukaryota</taxon>
        <taxon>Viridiplantae</taxon>
        <taxon>Streptophyta</taxon>
        <taxon>Embryophyta</taxon>
        <taxon>Tracheophyta</taxon>
        <taxon>Spermatophyta</taxon>
        <taxon>Magnoliopsida</taxon>
        <taxon>eudicotyledons</taxon>
        <taxon>Gunneridae</taxon>
        <taxon>Pentapetalae</taxon>
        <taxon>Caryophyllales</taxon>
        <taxon>Nepenthaceae</taxon>
        <taxon>Nepenthes</taxon>
    </lineage>
</organism>
<evidence type="ECO:0000313" key="3">
    <source>
        <dbReference type="Proteomes" id="UP001279734"/>
    </source>
</evidence>
<name>A0AAD3XI44_NEPGR</name>
<proteinExistence type="predicted"/>
<gene>
    <name evidence="2" type="ORF">Nepgr_007267</name>
</gene>
<dbReference type="Proteomes" id="UP001279734">
    <property type="component" value="Unassembled WGS sequence"/>
</dbReference>
<dbReference type="AlphaFoldDB" id="A0AAD3XI44"/>
<dbReference type="SUPFAM" id="SSF48056">
    <property type="entry name" value="Di-copper centre-containing domain"/>
    <property type="match status" value="1"/>
</dbReference>
<keyword evidence="3" id="KW-1185">Reference proteome</keyword>
<evidence type="ECO:0000313" key="2">
    <source>
        <dbReference type="EMBL" id="GMH05427.1"/>
    </source>
</evidence>
<dbReference type="Gene3D" id="1.10.1280.10">
    <property type="entry name" value="Di-copper center containing domain from catechol oxidase"/>
    <property type="match status" value="1"/>
</dbReference>